<sequence>MRHIIRKAAMATGLGLGALALTATPALAAGPIGDSGDWDFYSSGVLRGGAHIQRISGDHYDIAVADKNSDGLRFCVRIHASNGNRPLYCDTNNVGAAMHFSIYYNWTGADIIMGNVVRPWI</sequence>
<evidence type="ECO:0000313" key="2">
    <source>
        <dbReference type="EMBL" id="GID72545.1"/>
    </source>
</evidence>
<comment type="caution">
    <text evidence="2">The sequence shown here is derived from an EMBL/GenBank/DDBJ whole genome shotgun (WGS) entry which is preliminary data.</text>
</comment>
<dbReference type="RefSeq" id="WP_203760490.1">
    <property type="nucleotide sequence ID" value="NZ_BAAABO010000025.1"/>
</dbReference>
<dbReference type="EMBL" id="BOMI01000017">
    <property type="protein sequence ID" value="GID72545.1"/>
    <property type="molecule type" value="Genomic_DNA"/>
</dbReference>
<organism evidence="2 3">
    <name type="scientific">Paractinoplanes deccanensis</name>
    <dbReference type="NCBI Taxonomy" id="113561"/>
    <lineage>
        <taxon>Bacteria</taxon>
        <taxon>Bacillati</taxon>
        <taxon>Actinomycetota</taxon>
        <taxon>Actinomycetes</taxon>
        <taxon>Micromonosporales</taxon>
        <taxon>Micromonosporaceae</taxon>
        <taxon>Paractinoplanes</taxon>
    </lineage>
</organism>
<feature type="chain" id="PRO_5046028415" evidence="1">
    <location>
        <begin position="29"/>
        <end position="121"/>
    </location>
</feature>
<protein>
    <submittedName>
        <fullName evidence="2">Uncharacterized protein</fullName>
    </submittedName>
</protein>
<evidence type="ECO:0000313" key="3">
    <source>
        <dbReference type="Proteomes" id="UP000609879"/>
    </source>
</evidence>
<accession>A0ABQ3XXW6</accession>
<proteinExistence type="predicted"/>
<name>A0ABQ3XXW6_9ACTN</name>
<dbReference type="Proteomes" id="UP000609879">
    <property type="component" value="Unassembled WGS sequence"/>
</dbReference>
<feature type="signal peptide" evidence="1">
    <location>
        <begin position="1"/>
        <end position="28"/>
    </location>
</feature>
<keyword evidence="3" id="KW-1185">Reference proteome</keyword>
<keyword evidence="1" id="KW-0732">Signal</keyword>
<reference evidence="2 3" key="1">
    <citation type="submission" date="2021-01" db="EMBL/GenBank/DDBJ databases">
        <title>Whole genome shotgun sequence of Actinoplanes deccanensis NBRC 13994.</title>
        <authorList>
            <person name="Komaki H."/>
            <person name="Tamura T."/>
        </authorList>
    </citation>
    <scope>NUCLEOTIDE SEQUENCE [LARGE SCALE GENOMIC DNA]</scope>
    <source>
        <strain evidence="2 3">NBRC 13994</strain>
    </source>
</reference>
<evidence type="ECO:0000256" key="1">
    <source>
        <dbReference type="SAM" id="SignalP"/>
    </source>
</evidence>
<gene>
    <name evidence="2" type="ORF">Ade02nite_11860</name>
</gene>